<reference evidence="3 4" key="1">
    <citation type="submission" date="2023-12" db="EMBL/GenBank/DDBJ databases">
        <title>A high-quality genome assembly for Dillenia turbinata (Dilleniales).</title>
        <authorList>
            <person name="Chanderbali A."/>
        </authorList>
    </citation>
    <scope>NUCLEOTIDE SEQUENCE [LARGE SCALE GENOMIC DNA]</scope>
    <source>
        <strain evidence="3">LSX21</strain>
        <tissue evidence="3">Leaf</tissue>
    </source>
</reference>
<sequence>MAAPQNANFREALSVRRVIRREAACPDNGSCSNQPALLCDERETLDIVIQKDPLASYCCGNEWLESIMKKEVTPKTSKRPKIQRVPGMLREIESNKRCYDPMVVSIGPYHHGKPNLASLEKLKAYMVREFVKASGIPIGVFYHKVTEVAAEARKCYEEGSTDVFEDEKFAQMMFLDGCFVLQYIWCMVNDKQDAMSMKSHEIAFVQRDLFLLENQLPYLVLEALMNLRFKNNDKDEMIDKFITSTRAPQTQTREKKPTTGPVRDLGNRVPVEDDQPPAHLLEVFLKKIVDKKLLEQPIYHQNDQDWYSYRSAKELKMVGIHFRPSKTHRFTDVEFESKFMSGFLYLPPITVDDATKSFLLNLVAYETCPDAPNDFAVTSYIWFLDTLIDHAEDVKELRSEGILLNFLGSDQQVAELFNEIAIDLVPNPNAYVVVKGKIESHYKNRVNIWMAEWLHTHFSTPWTILAFIAAIFAILLSFVQAYFAAFPKDK</sequence>
<evidence type="ECO:0000313" key="3">
    <source>
        <dbReference type="EMBL" id="KAK6945184.1"/>
    </source>
</evidence>
<keyword evidence="2" id="KW-1133">Transmembrane helix</keyword>
<keyword evidence="2" id="KW-0812">Transmembrane</keyword>
<feature type="transmembrane region" description="Helical" evidence="2">
    <location>
        <begin position="462"/>
        <end position="485"/>
    </location>
</feature>
<dbReference type="EMBL" id="JBAMMX010000003">
    <property type="protein sequence ID" value="KAK6945184.1"/>
    <property type="molecule type" value="Genomic_DNA"/>
</dbReference>
<organism evidence="3 4">
    <name type="scientific">Dillenia turbinata</name>
    <dbReference type="NCBI Taxonomy" id="194707"/>
    <lineage>
        <taxon>Eukaryota</taxon>
        <taxon>Viridiplantae</taxon>
        <taxon>Streptophyta</taxon>
        <taxon>Embryophyta</taxon>
        <taxon>Tracheophyta</taxon>
        <taxon>Spermatophyta</taxon>
        <taxon>Magnoliopsida</taxon>
        <taxon>eudicotyledons</taxon>
        <taxon>Gunneridae</taxon>
        <taxon>Pentapetalae</taxon>
        <taxon>Dilleniales</taxon>
        <taxon>Dilleniaceae</taxon>
        <taxon>Dillenia</taxon>
    </lineage>
</organism>
<keyword evidence="2" id="KW-0472">Membrane</keyword>
<dbReference type="Proteomes" id="UP001370490">
    <property type="component" value="Unassembled WGS sequence"/>
</dbReference>
<proteinExistence type="predicted"/>
<comment type="caution">
    <text evidence="3">The sequence shown here is derived from an EMBL/GenBank/DDBJ whole genome shotgun (WGS) entry which is preliminary data.</text>
</comment>
<evidence type="ECO:0000256" key="2">
    <source>
        <dbReference type="SAM" id="Phobius"/>
    </source>
</evidence>
<dbReference type="PANTHER" id="PTHR31170:SF25">
    <property type="entry name" value="BNAA09G04570D PROTEIN"/>
    <property type="match status" value="1"/>
</dbReference>
<gene>
    <name evidence="3" type="ORF">RJ641_026286</name>
</gene>
<dbReference type="AlphaFoldDB" id="A0AAN8W8M4"/>
<evidence type="ECO:0000313" key="4">
    <source>
        <dbReference type="Proteomes" id="UP001370490"/>
    </source>
</evidence>
<evidence type="ECO:0000256" key="1">
    <source>
        <dbReference type="SAM" id="MobiDB-lite"/>
    </source>
</evidence>
<accession>A0AAN8W8M4</accession>
<dbReference type="InterPro" id="IPR004158">
    <property type="entry name" value="DUF247_pln"/>
</dbReference>
<dbReference type="PANTHER" id="PTHR31170">
    <property type="entry name" value="BNAC04G53230D PROTEIN"/>
    <property type="match status" value="1"/>
</dbReference>
<dbReference type="Pfam" id="PF03140">
    <property type="entry name" value="DUF247"/>
    <property type="match status" value="1"/>
</dbReference>
<feature type="region of interest" description="Disordered" evidence="1">
    <location>
        <begin position="246"/>
        <end position="271"/>
    </location>
</feature>
<name>A0AAN8W8M4_9MAGN</name>
<keyword evidence="4" id="KW-1185">Reference proteome</keyword>
<protein>
    <submittedName>
        <fullName evidence="3">Uncharacterized protein</fullName>
    </submittedName>
</protein>